<evidence type="ECO:0000313" key="4">
    <source>
        <dbReference type="Proteomes" id="UP001501671"/>
    </source>
</evidence>
<keyword evidence="2" id="KW-0560">Oxidoreductase</keyword>
<evidence type="ECO:0000256" key="2">
    <source>
        <dbReference type="ARBA" id="ARBA00023002"/>
    </source>
</evidence>
<accession>A0ABP8GI36</accession>
<dbReference type="Proteomes" id="UP001501671">
    <property type="component" value="Unassembled WGS sequence"/>
</dbReference>
<sequence>MTAPSASPRPVALVTGAARRIGREIALALARAGWDVAVHYAHSRDDALATESALRGLGVRAETFACDLADPQALAGLVTAVESRFGRIDALVNNAAHFDYDDAGSFDAASLQRHMLPNLVAPVVLARELARAVGRRGAQARGVVVNLLDQKLWNYNPDFFSYTLSKAALESATTMLAQALAPAVRVVGVAPGLTMISHLQTPQQFAQTHAMAPLGHGSRPEDIADAVAFALRNPSITGTTLVVDGGQHLVRFERDFSMMHSTAAPAAGNS</sequence>
<dbReference type="PRINTS" id="PR00080">
    <property type="entry name" value="SDRFAMILY"/>
</dbReference>
<dbReference type="NCBIfam" id="NF006597">
    <property type="entry name" value="PRK09134.1"/>
    <property type="match status" value="1"/>
</dbReference>
<comment type="caution">
    <text evidence="3">The sequence shown here is derived from an EMBL/GenBank/DDBJ whole genome shotgun (WGS) entry which is preliminary data.</text>
</comment>
<dbReference type="InterPro" id="IPR002347">
    <property type="entry name" value="SDR_fam"/>
</dbReference>
<dbReference type="PRINTS" id="PR00081">
    <property type="entry name" value="GDHRDH"/>
</dbReference>
<protein>
    <submittedName>
        <fullName evidence="3">SDR family oxidoreductase</fullName>
    </submittedName>
</protein>
<proteinExistence type="inferred from homology"/>
<dbReference type="EMBL" id="BAABFO010000002">
    <property type="protein sequence ID" value="GAA4324422.1"/>
    <property type="molecule type" value="Genomic_DNA"/>
</dbReference>
<reference evidence="4" key="1">
    <citation type="journal article" date="2019" name="Int. J. Syst. Evol. Microbiol.">
        <title>The Global Catalogue of Microorganisms (GCM) 10K type strain sequencing project: providing services to taxonomists for standard genome sequencing and annotation.</title>
        <authorList>
            <consortium name="The Broad Institute Genomics Platform"/>
            <consortium name="The Broad Institute Genome Sequencing Center for Infectious Disease"/>
            <person name="Wu L."/>
            <person name="Ma J."/>
        </authorList>
    </citation>
    <scope>NUCLEOTIDE SEQUENCE [LARGE SCALE GENOMIC DNA]</scope>
    <source>
        <strain evidence="4">JCM 17666</strain>
    </source>
</reference>
<keyword evidence="4" id="KW-1185">Reference proteome</keyword>
<dbReference type="Pfam" id="PF13561">
    <property type="entry name" value="adh_short_C2"/>
    <property type="match status" value="1"/>
</dbReference>
<comment type="similarity">
    <text evidence="1">Belongs to the short-chain dehydrogenases/reductases (SDR) family.</text>
</comment>
<dbReference type="PANTHER" id="PTHR43639:SF1">
    <property type="entry name" value="SHORT-CHAIN DEHYDROGENASE_REDUCTASE FAMILY PROTEIN"/>
    <property type="match status" value="1"/>
</dbReference>
<dbReference type="RefSeq" id="WP_345246174.1">
    <property type="nucleotide sequence ID" value="NZ_BAABFO010000002.1"/>
</dbReference>
<evidence type="ECO:0000256" key="1">
    <source>
        <dbReference type="ARBA" id="ARBA00006484"/>
    </source>
</evidence>
<evidence type="ECO:0000313" key="3">
    <source>
        <dbReference type="EMBL" id="GAA4324422.1"/>
    </source>
</evidence>
<dbReference type="PANTHER" id="PTHR43639">
    <property type="entry name" value="OXIDOREDUCTASE, SHORT-CHAIN DEHYDROGENASE/REDUCTASE FAMILY (AFU_ORTHOLOGUE AFUA_5G02870)"/>
    <property type="match status" value="1"/>
</dbReference>
<name>A0ABP8GI36_9BURK</name>
<dbReference type="SUPFAM" id="SSF51735">
    <property type="entry name" value="NAD(P)-binding Rossmann-fold domains"/>
    <property type="match status" value="1"/>
</dbReference>
<dbReference type="InterPro" id="IPR036291">
    <property type="entry name" value="NAD(P)-bd_dom_sf"/>
</dbReference>
<gene>
    <name evidence="3" type="ORF">GCM10023144_05960</name>
</gene>
<dbReference type="Gene3D" id="3.40.50.720">
    <property type="entry name" value="NAD(P)-binding Rossmann-like Domain"/>
    <property type="match status" value="1"/>
</dbReference>
<organism evidence="3 4">
    <name type="scientific">Pigmentiphaga soli</name>
    <dbReference type="NCBI Taxonomy" id="1007095"/>
    <lineage>
        <taxon>Bacteria</taxon>
        <taxon>Pseudomonadati</taxon>
        <taxon>Pseudomonadota</taxon>
        <taxon>Betaproteobacteria</taxon>
        <taxon>Burkholderiales</taxon>
        <taxon>Alcaligenaceae</taxon>
        <taxon>Pigmentiphaga</taxon>
    </lineage>
</organism>